<name>A0A0V8BYP0_LACLL</name>
<feature type="transmembrane region" description="Helical" evidence="1">
    <location>
        <begin position="63"/>
        <end position="85"/>
    </location>
</feature>
<keyword evidence="1" id="KW-1133">Transmembrane helix</keyword>
<accession>A0A0V8BYP0</accession>
<evidence type="ECO:0000313" key="2">
    <source>
        <dbReference type="EMBL" id="KSU16407.1"/>
    </source>
</evidence>
<dbReference type="Proteomes" id="UP000053612">
    <property type="component" value="Unassembled WGS sequence"/>
</dbReference>
<reference evidence="3" key="1">
    <citation type="submission" date="2015-10" db="EMBL/GenBank/DDBJ databases">
        <title>Draft Genome Sequences of 11 Lactococcus lactis subspecies cremoris strains.</title>
        <authorList>
            <person name="Wels M."/>
            <person name="Backus L."/>
            <person name="Boekhorst J."/>
            <person name="Dijkstra A."/>
            <person name="Beerthuizen M."/>
            <person name="Kelly W."/>
            <person name="Siezen R."/>
            <person name="Bachmann H."/>
            <person name="Van Hijum S."/>
        </authorList>
    </citation>
    <scope>NUCLEOTIDE SEQUENCE [LARGE SCALE GENOMIC DNA]</scope>
    <source>
        <strain evidence="3">LMG9449</strain>
    </source>
</reference>
<protein>
    <submittedName>
        <fullName evidence="2">Potassium-transporting ATPase A chain</fullName>
    </submittedName>
</protein>
<gene>
    <name evidence="2" type="ORF">LMG9449_2064</name>
</gene>
<evidence type="ECO:0000313" key="3">
    <source>
        <dbReference type="Proteomes" id="UP000053612"/>
    </source>
</evidence>
<dbReference type="AlphaFoldDB" id="A0A0V8BYP0"/>
<proteinExistence type="predicted"/>
<dbReference type="EMBL" id="LKLS01000155">
    <property type="protein sequence ID" value="KSU16407.1"/>
    <property type="molecule type" value="Genomic_DNA"/>
</dbReference>
<keyword evidence="1" id="KW-0472">Membrane</keyword>
<organism evidence="2 3">
    <name type="scientific">Lactococcus lactis subsp. lactis</name>
    <name type="common">Streptococcus lactis</name>
    <dbReference type="NCBI Taxonomy" id="1360"/>
    <lineage>
        <taxon>Bacteria</taxon>
        <taxon>Bacillati</taxon>
        <taxon>Bacillota</taxon>
        <taxon>Bacilli</taxon>
        <taxon>Lactobacillales</taxon>
        <taxon>Streptococcaceae</taxon>
        <taxon>Lactococcus</taxon>
    </lineage>
</organism>
<feature type="transmembrane region" description="Helical" evidence="1">
    <location>
        <begin position="30"/>
        <end position="51"/>
    </location>
</feature>
<evidence type="ECO:0000256" key="1">
    <source>
        <dbReference type="SAM" id="Phobius"/>
    </source>
</evidence>
<keyword evidence="1" id="KW-0812">Transmembrane</keyword>
<sequence>MNKLENLVQAHSNTLVFLAANPALDGIKKLLTWFFGAGSIGLIIVGIVQIAESMAESNGGQRTRGIMLIIGGLLLGGATLLVNLLSAPPTA</sequence>
<dbReference type="RefSeq" id="WP_032398578.1">
    <property type="nucleotide sequence ID" value="NZ_CAKMBS010000010.1"/>
</dbReference>
<comment type="caution">
    <text evidence="2">The sequence shown here is derived from an EMBL/GenBank/DDBJ whole genome shotgun (WGS) entry which is preliminary data.</text>
</comment>
<dbReference type="PATRIC" id="fig|1360.102.peg.1105"/>